<gene>
    <name evidence="2" type="ordered locus">Rpdx1_4493</name>
</gene>
<reference evidence="2" key="1">
    <citation type="submission" date="2010-12" db="EMBL/GenBank/DDBJ databases">
        <title>Complete sequence of Rhodopseudomonas palustris DX-1.</title>
        <authorList>
            <consortium name="US DOE Joint Genome Institute"/>
            <person name="Lucas S."/>
            <person name="Copeland A."/>
            <person name="Lapidus A."/>
            <person name="Cheng J.-F."/>
            <person name="Goodwin L."/>
            <person name="Pitluck S."/>
            <person name="Misra M."/>
            <person name="Chertkov O."/>
            <person name="Detter J.C."/>
            <person name="Han C."/>
            <person name="Tapia R."/>
            <person name="Land M."/>
            <person name="Hauser L."/>
            <person name="Kyrpides N."/>
            <person name="Ivanova N."/>
            <person name="Ovchinnikova G."/>
            <person name="Logan B."/>
            <person name="Oda Y."/>
            <person name="Harwood C."/>
            <person name="Woyke T."/>
        </authorList>
    </citation>
    <scope>NUCLEOTIDE SEQUENCE [LARGE SCALE GENOMIC DNA]</scope>
    <source>
        <strain evidence="2">DX-1</strain>
    </source>
</reference>
<dbReference type="KEGG" id="rpx:Rpdx1_4493"/>
<keyword evidence="2" id="KW-0547">Nucleotide-binding</keyword>
<dbReference type="InterPro" id="IPR036890">
    <property type="entry name" value="HATPase_C_sf"/>
</dbReference>
<dbReference type="InterPro" id="IPR056471">
    <property type="entry name" value="HD-CE"/>
</dbReference>
<dbReference type="Gene3D" id="3.30.565.10">
    <property type="entry name" value="Histidine kinase-like ATPase, C-terminal domain"/>
    <property type="match status" value="1"/>
</dbReference>
<dbReference type="PRINTS" id="PR00775">
    <property type="entry name" value="HEATSHOCK90"/>
</dbReference>
<protein>
    <submittedName>
        <fullName evidence="2">ATP-binding region ATPase domain protein</fullName>
    </submittedName>
</protein>
<dbReference type="GO" id="GO:0005524">
    <property type="term" value="F:ATP binding"/>
    <property type="evidence" value="ECO:0007669"/>
    <property type="project" value="UniProtKB-KW"/>
</dbReference>
<feature type="domain" description="HD-CE" evidence="1">
    <location>
        <begin position="52"/>
        <end position="312"/>
    </location>
</feature>
<dbReference type="HOGENOM" id="CLU_016600_0_0_5"/>
<name>E6VPR5_RHOPX</name>
<keyword evidence="2" id="KW-0067">ATP-binding</keyword>
<organism evidence="2 3">
    <name type="scientific">Rhodopseudomonas palustris (strain DX-1)</name>
    <dbReference type="NCBI Taxonomy" id="652103"/>
    <lineage>
        <taxon>Bacteria</taxon>
        <taxon>Pseudomonadati</taxon>
        <taxon>Pseudomonadota</taxon>
        <taxon>Alphaproteobacteria</taxon>
        <taxon>Hyphomicrobiales</taxon>
        <taxon>Nitrobacteraceae</taxon>
        <taxon>Rhodopseudomonas</taxon>
    </lineage>
</organism>
<dbReference type="STRING" id="652103.Rpdx1_4493"/>
<dbReference type="EMBL" id="CP002418">
    <property type="protein sequence ID" value="ADU46044.1"/>
    <property type="molecule type" value="Genomic_DNA"/>
</dbReference>
<dbReference type="OrthoDB" id="9802640at2"/>
<dbReference type="eggNOG" id="COG0326">
    <property type="taxonomic scope" value="Bacteria"/>
</dbReference>
<dbReference type="SUPFAM" id="SSF55874">
    <property type="entry name" value="ATPase domain of HSP90 chaperone/DNA topoisomerase II/histidine kinase"/>
    <property type="match status" value="1"/>
</dbReference>
<sequence>MEQLFEQTHLWNCLFGNDAMSSHPKKVEQLRVALRSLRDNAATLTSHIYKSFPNLTVHDISHLDALWETATLITGPAYPCNPMEVFVLGGAIALHDAALCYEAYSGGKDEVRATTQWRDSFAAETQTNPNRPIAEIEESADFTAIRLLHAEQARTLLEREWKDPDTQQSRYLLDDIGLRKQDGSLIGQIAGSHHWDIDDLTEKLPSQIYAPGDWPQNWRVDPIKIACILRCADAAHVDNRRAPDFLYALIKRSGVSRNHWKAQNWLARADIDQSDPTGESIAITSIRDFSELDFKAWWVAYDAITLIDKEIRASNQLLESRPNSASSPPFKIKRVSGAESPKLASSYIRTSDWTPWNATLHVGNVEKLVRSIGGESLYGTSEKLLVVLRELIQNARDAIVARKTIEKGFHSGQILLRFLKDDTGWQLQVEDNGVGMSERTMTGPLLDFGTSFWTTHFVQEEFPGLRASGFKSVGKFGIGFYSVFMIAKAIKIASRKWKQGLKDVFELKFPDGLTLRPIASQGEKPDFGASASTIVTMNLVDSLISDDGKILIRSSSTNETDLFVSLSDYIAVITAGLDVRIVIQVDNSPSTVVHDPISDVAISHEKQRWLDTIFFTKYRPKATPNIAAYSKRLRPIIAQGSIAGLATLSLGTEDSLYVNTVGGLATSISGRHSSDVVGYLDHYPDSAKRHALNPIASQEEIEAWAVEQIGILEAEGLNELEWCLASISLSGMNVDPSPTLRAAFISPHGIAIMTLPQIFHHLNNQDIVLIKSGLMNHIDLHAPRISYNGLTTFFPLKNSKFLSLEGLLPPDPRVAARGDPPPEVHRFSFALCLARFCEANGRRLKTKVAAGAVQSIGVADALILSLAPRS</sequence>
<dbReference type="InterPro" id="IPR020575">
    <property type="entry name" value="Hsp90_N"/>
</dbReference>
<dbReference type="Proteomes" id="UP000001402">
    <property type="component" value="Chromosome"/>
</dbReference>
<dbReference type="Pfam" id="PF13589">
    <property type="entry name" value="HATPase_c_3"/>
    <property type="match status" value="1"/>
</dbReference>
<dbReference type="BioCyc" id="RPAL652103:RPDX1_RS25360-MONOMER"/>
<dbReference type="Pfam" id="PF24391">
    <property type="entry name" value="HD-CE"/>
    <property type="match status" value="1"/>
</dbReference>
<evidence type="ECO:0000313" key="2">
    <source>
        <dbReference type="EMBL" id="ADU46044.1"/>
    </source>
</evidence>
<evidence type="ECO:0000259" key="1">
    <source>
        <dbReference type="Pfam" id="PF24391"/>
    </source>
</evidence>
<accession>E6VPR5</accession>
<proteinExistence type="predicted"/>
<evidence type="ECO:0000313" key="3">
    <source>
        <dbReference type="Proteomes" id="UP000001402"/>
    </source>
</evidence>
<dbReference type="AlphaFoldDB" id="E6VPR5"/>